<dbReference type="Gene3D" id="3.30.1150.10">
    <property type="match status" value="3"/>
</dbReference>
<keyword evidence="3" id="KW-0813">Transport</keyword>
<dbReference type="InterPro" id="IPR008756">
    <property type="entry name" value="Peptidase_M56"/>
</dbReference>
<gene>
    <name evidence="12" type="ORF">FHS90_001513</name>
</gene>
<keyword evidence="13" id="KW-1185">Reference proteome</keyword>
<dbReference type="PROSITE" id="PS52015">
    <property type="entry name" value="TONB_CTD"/>
    <property type="match status" value="1"/>
</dbReference>
<organism evidence="12 13">
    <name type="scientific">Rufibacter quisquiliarum</name>
    <dbReference type="NCBI Taxonomy" id="1549639"/>
    <lineage>
        <taxon>Bacteria</taxon>
        <taxon>Pseudomonadati</taxon>
        <taxon>Bacteroidota</taxon>
        <taxon>Cytophagia</taxon>
        <taxon>Cytophagales</taxon>
        <taxon>Hymenobacteraceae</taxon>
        <taxon>Rufibacter</taxon>
    </lineage>
</organism>
<dbReference type="GO" id="GO:0055085">
    <property type="term" value="P:transmembrane transport"/>
    <property type="evidence" value="ECO:0007669"/>
    <property type="project" value="InterPro"/>
</dbReference>
<dbReference type="CDD" id="cd07341">
    <property type="entry name" value="M56_BlaR1_MecR1_like"/>
    <property type="match status" value="1"/>
</dbReference>
<reference evidence="12 13" key="1">
    <citation type="submission" date="2020-08" db="EMBL/GenBank/DDBJ databases">
        <title>Genomic Encyclopedia of Type Strains, Phase IV (KMG-IV): sequencing the most valuable type-strain genomes for metagenomic binning, comparative biology and taxonomic classification.</title>
        <authorList>
            <person name="Goeker M."/>
        </authorList>
    </citation>
    <scope>NUCLEOTIDE SEQUENCE [LARGE SCALE GENOMIC DNA]</scope>
    <source>
        <strain evidence="12 13">DSM 29854</strain>
    </source>
</reference>
<dbReference type="Pfam" id="PF05569">
    <property type="entry name" value="Peptidase_M56"/>
    <property type="match status" value="1"/>
</dbReference>
<evidence type="ECO:0000256" key="10">
    <source>
        <dbReference type="SAM" id="Phobius"/>
    </source>
</evidence>
<keyword evidence="6 10" id="KW-0812">Transmembrane</keyword>
<dbReference type="GO" id="GO:0015031">
    <property type="term" value="P:protein transport"/>
    <property type="evidence" value="ECO:0007669"/>
    <property type="project" value="UniProtKB-KW"/>
</dbReference>
<evidence type="ECO:0000256" key="6">
    <source>
        <dbReference type="ARBA" id="ARBA00022692"/>
    </source>
</evidence>
<name>A0A839GMM7_9BACT</name>
<dbReference type="RefSeq" id="WP_182512532.1">
    <property type="nucleotide sequence ID" value="NZ_JACJIQ010000005.1"/>
</dbReference>
<evidence type="ECO:0000256" key="3">
    <source>
        <dbReference type="ARBA" id="ARBA00022448"/>
    </source>
</evidence>
<dbReference type="EMBL" id="JACJIQ010000005">
    <property type="protein sequence ID" value="MBA9076805.1"/>
    <property type="molecule type" value="Genomic_DNA"/>
</dbReference>
<protein>
    <submittedName>
        <fullName evidence="12">TonB family protein</fullName>
    </submittedName>
</protein>
<evidence type="ECO:0000313" key="13">
    <source>
        <dbReference type="Proteomes" id="UP000563094"/>
    </source>
</evidence>
<feature type="transmembrane region" description="Helical" evidence="10">
    <location>
        <begin position="6"/>
        <end position="26"/>
    </location>
</feature>
<comment type="similarity">
    <text evidence="2">Belongs to the TonB family.</text>
</comment>
<dbReference type="InterPro" id="IPR051045">
    <property type="entry name" value="TonB-dependent_transducer"/>
</dbReference>
<dbReference type="PANTHER" id="PTHR33446:SF2">
    <property type="entry name" value="PROTEIN TONB"/>
    <property type="match status" value="1"/>
</dbReference>
<evidence type="ECO:0000256" key="1">
    <source>
        <dbReference type="ARBA" id="ARBA00004383"/>
    </source>
</evidence>
<evidence type="ECO:0000256" key="8">
    <source>
        <dbReference type="ARBA" id="ARBA00022989"/>
    </source>
</evidence>
<dbReference type="Pfam" id="PF03544">
    <property type="entry name" value="TonB_C"/>
    <property type="match status" value="2"/>
</dbReference>
<feature type="domain" description="TonB C-terminal" evidence="11">
    <location>
        <begin position="624"/>
        <end position="718"/>
    </location>
</feature>
<sequence>MNDALLQYLLESTGVLLLFYLFFVLVLRKETSFQFNRFYLLGALLLAVVLPLLQLPVVSLFAQTAEPVAEAVPVAFAVETADVAWGAQVQVEDDSLGYWLVLYLLYGAGALFFAGRLAFQLVQLHRFARKEGSVFFLADKVPVYYTNGRLPTFSFLRSIYFDNSQPLTTLERDQILEHEQVHIAQCHSWDILFASLLGIVFWFNPLLVLYKRALEETHEFIADARVVSQTDTQVYSSLLLKQVFQKLDLSVASYFFFNKSLTLSRIKMMKKQHHSPRFGRLLLVVPFLLGLVVLVAATRPASLVPLSPQQQQQNASGWLSFGAQDNQIAQFPGGQEGLKQYVKSHFYLPAVAFELRRGNDPVRVVGSVEVEVKADGSAVFKRPVQLEVSPNHAKVQEAVRQEFSRMVASMPKWSPAVKDGKAVASSTTITIASVSTEFVPRSANAGVQQKTQVSTEANLAGITRPAEFPGGEGAKTNFIASNFQLPELLFELREDRNKPLTFAWLGKAEVLINKDGYVSQVTGVSVESKPLHSPALTSALVRELAAVIKRMPRWSPALENGKPVPHKETISLARVHKVLAGQTFAQYKAEQAKKVKTPAASFATTTAEGDKIYIAVEKMPEFPGGQKAMFKYLAENFVMPKEAIRQGVHGTMIASFVVTNKGNITQVEVLKSLNPELGKEMVRVITAMPNWEPGTQNGKPVAVKYTIPYRIAQKDSPAKDVPFAAKAVAEDKVYIAVEQMPVYPGGITAMMIYLKEQVGNSEEVRQLKVNGSVVASFVVDTAGVTKQVQVLKKLHPVVDQQVVKAIEGMPKWQPGKQNGKAVNVKYTLPYRFETN</sequence>
<keyword evidence="5" id="KW-0997">Cell inner membrane</keyword>
<dbReference type="InterPro" id="IPR006260">
    <property type="entry name" value="TonB/TolA_C"/>
</dbReference>
<dbReference type="InterPro" id="IPR037682">
    <property type="entry name" value="TonB_C"/>
</dbReference>
<evidence type="ECO:0000259" key="11">
    <source>
        <dbReference type="PROSITE" id="PS52015"/>
    </source>
</evidence>
<evidence type="ECO:0000313" key="12">
    <source>
        <dbReference type="EMBL" id="MBA9076805.1"/>
    </source>
</evidence>
<evidence type="ECO:0000256" key="5">
    <source>
        <dbReference type="ARBA" id="ARBA00022519"/>
    </source>
</evidence>
<evidence type="ECO:0000256" key="2">
    <source>
        <dbReference type="ARBA" id="ARBA00006555"/>
    </source>
</evidence>
<feature type="transmembrane region" description="Helical" evidence="10">
    <location>
        <begin position="38"/>
        <end position="62"/>
    </location>
</feature>
<feature type="transmembrane region" description="Helical" evidence="10">
    <location>
        <begin position="278"/>
        <end position="297"/>
    </location>
</feature>
<dbReference type="PANTHER" id="PTHR33446">
    <property type="entry name" value="PROTEIN TONB-RELATED"/>
    <property type="match status" value="1"/>
</dbReference>
<dbReference type="SUPFAM" id="SSF74653">
    <property type="entry name" value="TolA/TonB C-terminal domain"/>
    <property type="match status" value="2"/>
</dbReference>
<evidence type="ECO:0000256" key="7">
    <source>
        <dbReference type="ARBA" id="ARBA00022927"/>
    </source>
</evidence>
<evidence type="ECO:0000256" key="4">
    <source>
        <dbReference type="ARBA" id="ARBA00022475"/>
    </source>
</evidence>
<dbReference type="NCBIfam" id="TIGR01352">
    <property type="entry name" value="tonB_Cterm"/>
    <property type="match status" value="1"/>
</dbReference>
<dbReference type="AlphaFoldDB" id="A0A839GMM7"/>
<comment type="caution">
    <text evidence="12">The sequence shown here is derived from an EMBL/GenBank/DDBJ whole genome shotgun (WGS) entry which is preliminary data.</text>
</comment>
<keyword evidence="9 10" id="KW-0472">Membrane</keyword>
<keyword evidence="7" id="KW-0653">Protein transport</keyword>
<dbReference type="GO" id="GO:0098797">
    <property type="term" value="C:plasma membrane protein complex"/>
    <property type="evidence" value="ECO:0007669"/>
    <property type="project" value="TreeGrafter"/>
</dbReference>
<comment type="subcellular location">
    <subcellularLocation>
        <location evidence="1">Cell inner membrane</location>
        <topology evidence="1">Single-pass membrane protein</topology>
        <orientation evidence="1">Periplasmic side</orientation>
    </subcellularLocation>
</comment>
<keyword evidence="4" id="KW-1003">Cell membrane</keyword>
<accession>A0A839GMM7</accession>
<dbReference type="GO" id="GO:0031992">
    <property type="term" value="F:energy transducer activity"/>
    <property type="evidence" value="ECO:0007669"/>
    <property type="project" value="TreeGrafter"/>
</dbReference>
<feature type="transmembrane region" description="Helical" evidence="10">
    <location>
        <begin position="96"/>
        <end position="119"/>
    </location>
</feature>
<dbReference type="Proteomes" id="UP000563094">
    <property type="component" value="Unassembled WGS sequence"/>
</dbReference>
<evidence type="ECO:0000256" key="9">
    <source>
        <dbReference type="ARBA" id="ARBA00023136"/>
    </source>
</evidence>
<keyword evidence="8 10" id="KW-1133">Transmembrane helix</keyword>
<proteinExistence type="inferred from homology"/>